<keyword evidence="1" id="KW-0472">Membrane</keyword>
<sequence>MNNYPDARTYYDKMHRLGKWMTFITLIVFCGVPFVVCMVYGIMPKISDVLLASGGLLAIFIPAAIAELIADTPVMGTSFYLSSITGNIMNLKLPAVLNALKIADVKQGTQEADAVSGVAVAVSSLTTMIIIAIGALLLTPLKPILELPQVVTATQYVLPALFGCLMLSIFSKNAGGGTVFHGHLKALIIPFIIAAALYLYIIPEYYELYQGFIIIGCIPLLYAITKIMYKKGMIKVEMKEDQEGEERDAA</sequence>
<evidence type="ECO:0000313" key="3">
    <source>
        <dbReference type="Proteomes" id="UP000284841"/>
    </source>
</evidence>
<dbReference type="STRING" id="1776384.GCA_900086585_00791"/>
<name>A0A415E145_9FIRM</name>
<feature type="transmembrane region" description="Helical" evidence="1">
    <location>
        <begin position="78"/>
        <end position="100"/>
    </location>
</feature>
<keyword evidence="1" id="KW-0812">Transmembrane</keyword>
<feature type="transmembrane region" description="Helical" evidence="1">
    <location>
        <begin position="150"/>
        <end position="170"/>
    </location>
</feature>
<reference evidence="2 3" key="1">
    <citation type="submission" date="2018-08" db="EMBL/GenBank/DDBJ databases">
        <title>A genome reference for cultivated species of the human gut microbiota.</title>
        <authorList>
            <person name="Zou Y."/>
            <person name="Xue W."/>
            <person name="Luo G."/>
        </authorList>
    </citation>
    <scope>NUCLEOTIDE SEQUENCE [LARGE SCALE GENOMIC DNA]</scope>
    <source>
        <strain evidence="2 3">AM07-24</strain>
    </source>
</reference>
<feature type="transmembrane region" description="Helical" evidence="1">
    <location>
        <begin position="182"/>
        <end position="202"/>
    </location>
</feature>
<evidence type="ECO:0000256" key="1">
    <source>
        <dbReference type="SAM" id="Phobius"/>
    </source>
</evidence>
<protein>
    <submittedName>
        <fullName evidence="2">Uncharacterized protein</fullName>
    </submittedName>
</protein>
<comment type="caution">
    <text evidence="2">The sequence shown here is derived from an EMBL/GenBank/DDBJ whole genome shotgun (WGS) entry which is preliminary data.</text>
</comment>
<feature type="transmembrane region" description="Helical" evidence="1">
    <location>
        <begin position="20"/>
        <end position="42"/>
    </location>
</feature>
<dbReference type="RefSeq" id="WP_118335827.1">
    <property type="nucleotide sequence ID" value="NZ_AP025567.1"/>
</dbReference>
<keyword evidence="1" id="KW-1133">Transmembrane helix</keyword>
<feature type="transmembrane region" description="Helical" evidence="1">
    <location>
        <begin position="208"/>
        <end position="229"/>
    </location>
</feature>
<dbReference type="EMBL" id="QRMS01000003">
    <property type="protein sequence ID" value="RHJ87318.1"/>
    <property type="molecule type" value="Genomic_DNA"/>
</dbReference>
<dbReference type="AlphaFoldDB" id="A0A415E145"/>
<proteinExistence type="predicted"/>
<dbReference type="OrthoDB" id="2052735at2"/>
<feature type="transmembrane region" description="Helical" evidence="1">
    <location>
        <begin position="112"/>
        <end position="138"/>
    </location>
</feature>
<keyword evidence="3" id="KW-1185">Reference proteome</keyword>
<organism evidence="2 3">
    <name type="scientific">Emergencia timonensis</name>
    <dbReference type="NCBI Taxonomy" id="1776384"/>
    <lineage>
        <taxon>Bacteria</taxon>
        <taxon>Bacillati</taxon>
        <taxon>Bacillota</taxon>
        <taxon>Clostridia</taxon>
        <taxon>Peptostreptococcales</taxon>
        <taxon>Anaerovoracaceae</taxon>
        <taxon>Emergencia</taxon>
    </lineage>
</organism>
<gene>
    <name evidence="2" type="ORF">DW099_11505</name>
</gene>
<feature type="transmembrane region" description="Helical" evidence="1">
    <location>
        <begin position="49"/>
        <end position="66"/>
    </location>
</feature>
<dbReference type="Proteomes" id="UP000284841">
    <property type="component" value="Unassembled WGS sequence"/>
</dbReference>
<accession>A0A415E145</accession>
<evidence type="ECO:0000313" key="2">
    <source>
        <dbReference type="EMBL" id="RHJ87318.1"/>
    </source>
</evidence>